<organism evidence="4 5">
    <name type="scientific">Ridgeia piscesae</name>
    <name type="common">Tubeworm</name>
    <dbReference type="NCBI Taxonomy" id="27915"/>
    <lineage>
        <taxon>Eukaryota</taxon>
        <taxon>Metazoa</taxon>
        <taxon>Spiralia</taxon>
        <taxon>Lophotrochozoa</taxon>
        <taxon>Annelida</taxon>
        <taxon>Polychaeta</taxon>
        <taxon>Sedentaria</taxon>
        <taxon>Canalipalpata</taxon>
        <taxon>Sabellida</taxon>
        <taxon>Siboglinidae</taxon>
        <taxon>Ridgeia</taxon>
    </lineage>
</organism>
<comment type="similarity">
    <text evidence="1">Belongs to the UPF0587 family.</text>
</comment>
<dbReference type="GO" id="GO:0008270">
    <property type="term" value="F:zinc ion binding"/>
    <property type="evidence" value="ECO:0007669"/>
    <property type="project" value="TreeGrafter"/>
</dbReference>
<dbReference type="EMBL" id="JAODUO010000517">
    <property type="protein sequence ID" value="KAK2179051.1"/>
    <property type="molecule type" value="Genomic_DNA"/>
</dbReference>
<gene>
    <name evidence="4" type="ORF">NP493_517g01003</name>
</gene>
<sequence>MFQKVGLQIKAQLENITNLAPDGEDFRWYLKLKCANCGDVTPEYVYLNLLESQPLKGGRGSASLVLKCKLCARENSIDIVKESLGKYTNDDENKFKTIVVFDCRGVEPTDFSPRIGWVAEGVETGTPFNEVDLTEKEWVDYDEKAKESVGIYEVEHTFVKVH</sequence>
<keyword evidence="3" id="KW-0862">Zinc</keyword>
<evidence type="ECO:0000256" key="1">
    <source>
        <dbReference type="ARBA" id="ARBA00007818"/>
    </source>
</evidence>
<name>A0AAD9NSJ9_RIDPI</name>
<evidence type="ECO:0000256" key="3">
    <source>
        <dbReference type="ARBA" id="ARBA00022833"/>
    </source>
</evidence>
<evidence type="ECO:0008006" key="6">
    <source>
        <dbReference type="Google" id="ProtNLM"/>
    </source>
</evidence>
<keyword evidence="5" id="KW-1185">Reference proteome</keyword>
<protein>
    <recommendedName>
        <fullName evidence="6">CXXC motif containing zinc binding protein</fullName>
    </recommendedName>
</protein>
<dbReference type="Proteomes" id="UP001209878">
    <property type="component" value="Unassembled WGS sequence"/>
</dbReference>
<dbReference type="SUPFAM" id="SSF141678">
    <property type="entry name" value="MAL13P1.257-like"/>
    <property type="match status" value="1"/>
</dbReference>
<evidence type="ECO:0000313" key="5">
    <source>
        <dbReference type="Proteomes" id="UP001209878"/>
    </source>
</evidence>
<accession>A0AAD9NSJ9</accession>
<dbReference type="InterPro" id="IPR008584">
    <property type="entry name" value="CXXC_Zn-binding_euk"/>
</dbReference>
<comment type="caution">
    <text evidence="4">The sequence shown here is derived from an EMBL/GenBank/DDBJ whole genome shotgun (WGS) entry which is preliminary data.</text>
</comment>
<dbReference type="PANTHER" id="PTHR12857">
    <property type="entry name" value="CXXC MOTIF CONTAINING ZINC BINDING PROTEIN"/>
    <property type="match status" value="1"/>
</dbReference>
<proteinExistence type="inferred from homology"/>
<dbReference type="Pfam" id="PF05907">
    <property type="entry name" value="CXXC_Zn-b_euk"/>
    <property type="match status" value="1"/>
</dbReference>
<keyword evidence="2" id="KW-0479">Metal-binding</keyword>
<evidence type="ECO:0000256" key="2">
    <source>
        <dbReference type="ARBA" id="ARBA00022723"/>
    </source>
</evidence>
<evidence type="ECO:0000313" key="4">
    <source>
        <dbReference type="EMBL" id="KAK2179051.1"/>
    </source>
</evidence>
<dbReference type="PANTHER" id="PTHR12857:SF0">
    <property type="entry name" value="CXXC MOTIF CONTAINING ZINC BINDING PROTEIN"/>
    <property type="match status" value="1"/>
</dbReference>
<dbReference type="AlphaFoldDB" id="A0AAD9NSJ9"/>
<reference evidence="4" key="1">
    <citation type="journal article" date="2023" name="Mol. Biol. Evol.">
        <title>Third-Generation Sequencing Reveals the Adaptive Role of the Epigenome in Three Deep-Sea Polychaetes.</title>
        <authorList>
            <person name="Perez M."/>
            <person name="Aroh O."/>
            <person name="Sun Y."/>
            <person name="Lan Y."/>
            <person name="Juniper S.K."/>
            <person name="Young C.R."/>
            <person name="Angers B."/>
            <person name="Qian P.Y."/>
        </authorList>
    </citation>
    <scope>NUCLEOTIDE SEQUENCE</scope>
    <source>
        <strain evidence="4">R07B-5</strain>
    </source>
</reference>